<dbReference type="Pfam" id="PF05159">
    <property type="entry name" value="Capsule_synth"/>
    <property type="match status" value="1"/>
</dbReference>
<comment type="caution">
    <text evidence="1">The sequence shown here is derived from an EMBL/GenBank/DDBJ whole genome shotgun (WGS) entry which is preliminary data.</text>
</comment>
<evidence type="ECO:0000313" key="1">
    <source>
        <dbReference type="EMBL" id="MFK4751861.1"/>
    </source>
</evidence>
<dbReference type="InterPro" id="IPR007833">
    <property type="entry name" value="Capsule_polysaccharide_synth"/>
</dbReference>
<name>A0ABW8NFZ5_9GAMM</name>
<evidence type="ECO:0008006" key="3">
    <source>
        <dbReference type="Google" id="ProtNLM"/>
    </source>
</evidence>
<gene>
    <name evidence="1" type="ORF">WG929_05500</name>
</gene>
<reference evidence="1 2" key="1">
    <citation type="submission" date="2024-03" db="EMBL/GenBank/DDBJ databases">
        <title>High-quality draft genome sequence of Oceanobacter sp. wDCs-4.</title>
        <authorList>
            <person name="Dong C."/>
        </authorList>
    </citation>
    <scope>NUCLEOTIDE SEQUENCE [LARGE SCALE GENOMIC DNA]</scope>
    <source>
        <strain evidence="2">wDCs-4</strain>
    </source>
</reference>
<proteinExistence type="predicted"/>
<accession>A0ABW8NFZ5</accession>
<protein>
    <recommendedName>
        <fullName evidence="3">Capsular polysaccharide export protein</fullName>
    </recommendedName>
</protein>
<organism evidence="1 2">
    <name type="scientific">Oceanobacter antarcticus</name>
    <dbReference type="NCBI Taxonomy" id="3133425"/>
    <lineage>
        <taxon>Bacteria</taxon>
        <taxon>Pseudomonadati</taxon>
        <taxon>Pseudomonadota</taxon>
        <taxon>Gammaproteobacteria</taxon>
        <taxon>Oceanospirillales</taxon>
        <taxon>Oceanospirillaceae</taxon>
        <taxon>Oceanobacter</taxon>
    </lineage>
</organism>
<sequence>MKVVTDNTSQLRQSLTLLDQLSSAGSGSCSKGRSVSGRVLLLQGPVGPFFKRLQRHFAAEGMDVWRVCFNPGDLLYSCPENRIYFRGGFADWRRWLREFLGSSRPDVIVLFGSERPAHRIARQLAGRLGIRVLSLEEGYIRPGFITVEESGNNASSPLAGVLPEVSLKPCDEPPEVGTHYKSLGRMSSYGAVYYGIRSLLSIGRQKQLYHRRFELLQECFCWGRNVYRRFAGQGKNFTIIQGLLEHWDRRFFLVPLQVSADSNMQAAALGWNSIRLISTSMRSFAAAAPLHTRLVFKIHPLERGHCDYLSFIHEEAQRLGVSDRVDIIDTGSLGLLARHAAGMITINSTSGLSAIHHGIPLLVIGKAVYANPVLAVCAHGQPDFDHFWACRHIAAPAVRRRYLEWLKREALVAGDFYVEEGMKQACQGLSEKVLVHSLDESAEVVTMSIEPETRRASVV</sequence>
<evidence type="ECO:0000313" key="2">
    <source>
        <dbReference type="Proteomes" id="UP001620597"/>
    </source>
</evidence>
<dbReference type="Proteomes" id="UP001620597">
    <property type="component" value="Unassembled WGS sequence"/>
</dbReference>
<keyword evidence="2" id="KW-1185">Reference proteome</keyword>
<dbReference type="RefSeq" id="WP_416205223.1">
    <property type="nucleotide sequence ID" value="NZ_JBBKTX010000005.1"/>
</dbReference>
<dbReference type="EMBL" id="JBBKTX010000005">
    <property type="protein sequence ID" value="MFK4751861.1"/>
    <property type="molecule type" value="Genomic_DNA"/>
</dbReference>